<protein>
    <submittedName>
        <fullName evidence="2">Uncharacterized protein</fullName>
    </submittedName>
</protein>
<dbReference type="Proteomes" id="UP000887579">
    <property type="component" value="Unplaced"/>
</dbReference>
<dbReference type="WBParaSite" id="ES5_v2.g21093.t1">
    <property type="protein sequence ID" value="ES5_v2.g21093.t1"/>
    <property type="gene ID" value="ES5_v2.g21093"/>
</dbReference>
<proteinExistence type="predicted"/>
<name>A0AC34FUS5_9BILA</name>
<evidence type="ECO:0000313" key="2">
    <source>
        <dbReference type="WBParaSite" id="ES5_v2.g21093.t1"/>
    </source>
</evidence>
<accession>A0AC34FUS5</accession>
<sequence length="54" mass="6345">MVREELINEIIKHAEGSIKKQKEACEVLRVFKIPSEPTYIPKLLPLFIKFMESE</sequence>
<reference evidence="2" key="1">
    <citation type="submission" date="2022-11" db="UniProtKB">
        <authorList>
            <consortium name="WormBaseParasite"/>
        </authorList>
    </citation>
    <scope>IDENTIFICATION</scope>
</reference>
<evidence type="ECO:0000313" key="1">
    <source>
        <dbReference type="Proteomes" id="UP000887579"/>
    </source>
</evidence>
<organism evidence="1 2">
    <name type="scientific">Panagrolaimus sp. ES5</name>
    <dbReference type="NCBI Taxonomy" id="591445"/>
    <lineage>
        <taxon>Eukaryota</taxon>
        <taxon>Metazoa</taxon>
        <taxon>Ecdysozoa</taxon>
        <taxon>Nematoda</taxon>
        <taxon>Chromadorea</taxon>
        <taxon>Rhabditida</taxon>
        <taxon>Tylenchina</taxon>
        <taxon>Panagrolaimomorpha</taxon>
        <taxon>Panagrolaimoidea</taxon>
        <taxon>Panagrolaimidae</taxon>
        <taxon>Panagrolaimus</taxon>
    </lineage>
</organism>